<comment type="pathway">
    <text evidence="3">Secondary metabolite biosynthesis; terpenoid biosynthesis.</text>
</comment>
<keyword evidence="9" id="KW-0496">Mitochondrion</keyword>
<feature type="transmembrane region" description="Helical" evidence="9">
    <location>
        <begin position="124"/>
        <end position="147"/>
    </location>
</feature>
<sequence>MDSVKRKKSKSQGKEPALNNYSGNQVPTTGILSRLPLSWVPYIQLARLSPPAGLFLIYFPHVFGLMHAALHLSTPVPDILRAGAVLFGGSFFVSNAIHIWNDLIDAPLDALVSRTKHRPIPRGAVSPTAALVYTITQAIAAALFLSLLPHSQSWFYALPSILGWTYYPWAKRHTNYPQVVLGLCLAWGVVMGELSLGIETISFPQGWSWKKLIHGEFHVNSAILSLVIANTLWTVIYDTVYAHQDIEDDLKAGIKSIAVLWRQQTKILLWGSLVMLALLLSYCGYASNLGFFYYFIAVIGATGSLGRMILQVDLKDEQSCWWWFRNGFWLAGGAITAGFSAEYLKQIIY</sequence>
<dbReference type="EMBL" id="BBXM02000007">
    <property type="protein sequence ID" value="GIC92764.1"/>
    <property type="molecule type" value="Genomic_DNA"/>
</dbReference>
<evidence type="ECO:0000256" key="4">
    <source>
        <dbReference type="ARBA" id="ARBA00005985"/>
    </source>
</evidence>
<dbReference type="Gene3D" id="1.20.120.1780">
    <property type="entry name" value="UbiA prenyltransferase"/>
    <property type="match status" value="1"/>
</dbReference>
<dbReference type="GO" id="GO:0006744">
    <property type="term" value="P:ubiquinone biosynthetic process"/>
    <property type="evidence" value="ECO:0007669"/>
    <property type="project" value="UniProtKB-UniRule"/>
</dbReference>
<comment type="cofactor">
    <cofactor evidence="1 9">
        <name>Mg(2+)</name>
        <dbReference type="ChEBI" id="CHEBI:18420"/>
    </cofactor>
</comment>
<gene>
    <name evidence="11" type="ORF">Aud_009235</name>
</gene>
<comment type="caution">
    <text evidence="11">The sequence shown here is derived from an EMBL/GenBank/DDBJ whole genome shotgun (WGS) entry which is preliminary data.</text>
</comment>
<dbReference type="GO" id="GO:0005743">
    <property type="term" value="C:mitochondrial inner membrane"/>
    <property type="evidence" value="ECO:0007669"/>
    <property type="project" value="UniProtKB-SubCell"/>
</dbReference>
<evidence type="ECO:0000256" key="2">
    <source>
        <dbReference type="ARBA" id="ARBA00004141"/>
    </source>
</evidence>
<feature type="transmembrane region" description="Helical" evidence="9">
    <location>
        <begin position="52"/>
        <end position="70"/>
    </location>
</feature>
<dbReference type="GO" id="GO:0008412">
    <property type="term" value="F:4-hydroxybenzoate polyprenyltransferase activity"/>
    <property type="evidence" value="ECO:0007669"/>
    <property type="project" value="UniProtKB-EC"/>
</dbReference>
<dbReference type="PROSITE" id="PS00943">
    <property type="entry name" value="UBIA"/>
    <property type="match status" value="1"/>
</dbReference>
<feature type="transmembrane region" description="Helical" evidence="9">
    <location>
        <begin position="82"/>
        <end position="103"/>
    </location>
</feature>
<evidence type="ECO:0000256" key="7">
    <source>
        <dbReference type="ARBA" id="ARBA00022989"/>
    </source>
</evidence>
<comment type="catalytic activity">
    <reaction evidence="9">
        <text>an all-trans-polyprenyl diphosphate + 4-hydroxybenzoate = a 4-hydroxy-3-(all-trans-polyprenyl)benzoate + diphosphate</text>
        <dbReference type="Rhea" id="RHEA:44504"/>
        <dbReference type="Rhea" id="RHEA-COMP:9514"/>
        <dbReference type="Rhea" id="RHEA-COMP:9564"/>
        <dbReference type="ChEBI" id="CHEBI:17879"/>
        <dbReference type="ChEBI" id="CHEBI:33019"/>
        <dbReference type="ChEBI" id="CHEBI:58914"/>
        <dbReference type="ChEBI" id="CHEBI:78396"/>
        <dbReference type="EC" id="2.5.1.39"/>
    </reaction>
</comment>
<dbReference type="UniPathway" id="UPA00213"/>
<keyword evidence="8 9" id="KW-0472">Membrane</keyword>
<dbReference type="InterPro" id="IPR000537">
    <property type="entry name" value="UbiA_prenyltransferase"/>
</dbReference>
<protein>
    <recommendedName>
        <fullName evidence="9">4-hydroxybenzoate polyprenyltransferase, mitochondrial</fullName>
        <shortName evidence="9">4-HB polyprenyltransferase</shortName>
        <ecNumber evidence="9">2.5.1.39</ecNumber>
    </recommendedName>
    <alternativeName>
        <fullName evidence="9">Para-hydroxybenzoate--polyprenyltransferase</fullName>
        <shortName evidence="9">PHB:PPT</shortName>
        <shortName evidence="9">PHB:polyprenyltransferase</shortName>
    </alternativeName>
</protein>
<dbReference type="Proteomes" id="UP000036893">
    <property type="component" value="Unassembled WGS sequence"/>
</dbReference>
<comment type="similarity">
    <text evidence="4 9">Belongs to the UbiA prenyltransferase family.</text>
</comment>
<evidence type="ECO:0000256" key="9">
    <source>
        <dbReference type="HAMAP-Rule" id="MF_03189"/>
    </source>
</evidence>
<dbReference type="UniPathway" id="UPA00232"/>
<dbReference type="RefSeq" id="XP_043150030.1">
    <property type="nucleotide sequence ID" value="XM_043294095.1"/>
</dbReference>
<keyword evidence="9" id="KW-0414">Isoprene biosynthesis</keyword>
<reference evidence="11" key="1">
    <citation type="journal article" date="2015" name="Genome Announc.">
        <title>Draft Genome Sequence of the Pathogenic Filamentous Fungus Aspergillus udagawae Strain IFM 46973T.</title>
        <authorList>
            <person name="Kusuya Y."/>
            <person name="Takahashi-Nakaguchi A."/>
            <person name="Takahashi H."/>
            <person name="Yaguchi T."/>
        </authorList>
    </citation>
    <scope>NUCLEOTIDE SEQUENCE</scope>
    <source>
        <strain evidence="11">IFM 46973</strain>
    </source>
</reference>
<feature type="transmembrane region" description="Helical" evidence="9">
    <location>
        <begin position="291"/>
        <end position="310"/>
    </location>
</feature>
<dbReference type="CDD" id="cd13959">
    <property type="entry name" value="PT_UbiA_COQ2"/>
    <property type="match status" value="1"/>
</dbReference>
<dbReference type="EC" id="2.5.1.39" evidence="9"/>
<feature type="transmembrane region" description="Helical" evidence="9">
    <location>
        <begin position="179"/>
        <end position="198"/>
    </location>
</feature>
<feature type="transmembrane region" description="Helical" evidence="9">
    <location>
        <begin position="322"/>
        <end position="341"/>
    </location>
</feature>
<dbReference type="AlphaFoldDB" id="A0A8E0R0M3"/>
<dbReference type="HAMAP" id="MF_01635">
    <property type="entry name" value="UbiA"/>
    <property type="match status" value="1"/>
</dbReference>
<keyword evidence="9" id="KW-0999">Mitochondrion inner membrane</keyword>
<comment type="pathway">
    <text evidence="9">Cofactor biosynthesis; ubiquinone biosynthesis.</text>
</comment>
<organism evidence="11 12">
    <name type="scientific">Aspergillus udagawae</name>
    <dbReference type="NCBI Taxonomy" id="91492"/>
    <lineage>
        <taxon>Eukaryota</taxon>
        <taxon>Fungi</taxon>
        <taxon>Dikarya</taxon>
        <taxon>Ascomycota</taxon>
        <taxon>Pezizomycotina</taxon>
        <taxon>Eurotiomycetes</taxon>
        <taxon>Eurotiomycetidae</taxon>
        <taxon>Eurotiales</taxon>
        <taxon>Aspergillaceae</taxon>
        <taxon>Aspergillus</taxon>
        <taxon>Aspergillus subgen. Fumigati</taxon>
    </lineage>
</organism>
<dbReference type="InterPro" id="IPR030470">
    <property type="entry name" value="UbiA_prenylTrfase_CS"/>
</dbReference>
<accession>A0A8E0R0M3</accession>
<comment type="subcellular location">
    <subcellularLocation>
        <location evidence="2">Membrane</location>
        <topology evidence="2">Multi-pass membrane protein</topology>
    </subcellularLocation>
    <subcellularLocation>
        <location evidence="9">Mitochondrion inner membrane</location>
        <topology evidence="9">Multi-pass membrane protein</topology>
        <orientation evidence="9">Matrix side</orientation>
    </subcellularLocation>
</comment>
<dbReference type="InterPro" id="IPR006370">
    <property type="entry name" value="HB_polyprenyltransferase-like"/>
</dbReference>
<proteinExistence type="inferred from homology"/>
<feature type="compositionally biased region" description="Basic residues" evidence="10">
    <location>
        <begin position="1"/>
        <end position="11"/>
    </location>
</feature>
<evidence type="ECO:0000256" key="1">
    <source>
        <dbReference type="ARBA" id="ARBA00001946"/>
    </source>
</evidence>
<dbReference type="PANTHER" id="PTHR11048:SF28">
    <property type="entry name" value="4-HYDROXYBENZOATE POLYPRENYLTRANSFERASE, MITOCHONDRIAL"/>
    <property type="match status" value="1"/>
</dbReference>
<dbReference type="GO" id="GO:0016114">
    <property type="term" value="P:terpenoid biosynthetic process"/>
    <property type="evidence" value="ECO:0007669"/>
    <property type="project" value="UniProtKB-UniPathway"/>
</dbReference>
<comment type="function">
    <text evidence="9">Catalyzes the prenylation of para-hydroxybenzoate (PHB) with an all-trans polyprenyl group. Mediates the second step in the final reaction sequence of coenzyme Q (CoQ) biosynthesis, which is the condensation of the polyisoprenoid side chain with PHB, generating the first membrane-bound Q intermediate.</text>
</comment>
<dbReference type="GeneID" id="66996712"/>
<feature type="transmembrane region" description="Helical" evidence="9">
    <location>
        <begin position="267"/>
        <end position="285"/>
    </location>
</feature>
<evidence type="ECO:0000313" key="11">
    <source>
        <dbReference type="EMBL" id="GIC92764.1"/>
    </source>
</evidence>
<evidence type="ECO:0000256" key="6">
    <source>
        <dbReference type="ARBA" id="ARBA00022692"/>
    </source>
</evidence>
<keyword evidence="6 9" id="KW-0812">Transmembrane</keyword>
<evidence type="ECO:0000256" key="5">
    <source>
        <dbReference type="ARBA" id="ARBA00022679"/>
    </source>
</evidence>
<keyword evidence="9" id="KW-0831">Ubiquinone biosynthesis</keyword>
<dbReference type="FunFam" id="1.20.120.1780:FF:000001">
    <property type="entry name" value="4-hydroxybenzoate octaprenyltransferase"/>
    <property type="match status" value="1"/>
</dbReference>
<feature type="region of interest" description="Disordered" evidence="10">
    <location>
        <begin position="1"/>
        <end position="22"/>
    </location>
</feature>
<keyword evidence="7 9" id="KW-1133">Transmembrane helix</keyword>
<dbReference type="InterPro" id="IPR039653">
    <property type="entry name" value="Prenyltransferase"/>
</dbReference>
<evidence type="ECO:0000256" key="8">
    <source>
        <dbReference type="ARBA" id="ARBA00023136"/>
    </source>
</evidence>
<evidence type="ECO:0000256" key="3">
    <source>
        <dbReference type="ARBA" id="ARBA00004721"/>
    </source>
</evidence>
<feature type="transmembrane region" description="Helical" evidence="9">
    <location>
        <begin position="218"/>
        <end position="237"/>
    </location>
</feature>
<evidence type="ECO:0000313" key="12">
    <source>
        <dbReference type="Proteomes" id="UP000036893"/>
    </source>
</evidence>
<dbReference type="Pfam" id="PF01040">
    <property type="entry name" value="UbiA"/>
    <property type="match status" value="1"/>
</dbReference>
<keyword evidence="5 9" id="KW-0808">Transferase</keyword>
<name>A0A8E0R0M3_9EURO</name>
<dbReference type="InterPro" id="IPR044878">
    <property type="entry name" value="UbiA_sf"/>
</dbReference>
<dbReference type="PANTHER" id="PTHR11048">
    <property type="entry name" value="PRENYLTRANSFERASES"/>
    <property type="match status" value="1"/>
</dbReference>
<reference evidence="11" key="2">
    <citation type="submission" date="2021-01" db="EMBL/GenBank/DDBJ databases">
        <title>Pan-genome distribution and transcriptional activeness of fungal secondary metabolism genes in Aspergillus section Fumigati.</title>
        <authorList>
            <person name="Takahashi H."/>
            <person name="Umemura M."/>
            <person name="Ninomiya A."/>
            <person name="Kusuya Y."/>
            <person name="Urayama S."/>
            <person name="Shimizu M."/>
            <person name="Watanabe A."/>
            <person name="Kamei K."/>
            <person name="Yaguchi T."/>
            <person name="Hagiwara D."/>
        </authorList>
    </citation>
    <scope>NUCLEOTIDE SEQUENCE</scope>
    <source>
        <strain evidence="11">IFM 46973</strain>
    </source>
</reference>
<evidence type="ECO:0000256" key="10">
    <source>
        <dbReference type="SAM" id="MobiDB-lite"/>
    </source>
</evidence>
<dbReference type="Gene3D" id="1.10.357.140">
    <property type="entry name" value="UbiA prenyltransferase"/>
    <property type="match status" value="1"/>
</dbReference>